<sequence length="72" mass="8220">MGITYVLRDVEDSVTEPRIEEYDDESEEVRDGLENEPEADTYTAYDGDGDQDEDNESDEDLVNILDKDAEDL</sequence>
<keyword evidence="2" id="KW-1185">Reference proteome</keyword>
<reference evidence="2" key="1">
    <citation type="journal article" date="2022" name="Mol. Ecol. Resour.">
        <title>The genomes of chicory, endive, great burdock and yacon provide insights into Asteraceae palaeo-polyploidization history and plant inulin production.</title>
        <authorList>
            <person name="Fan W."/>
            <person name="Wang S."/>
            <person name="Wang H."/>
            <person name="Wang A."/>
            <person name="Jiang F."/>
            <person name="Liu H."/>
            <person name="Zhao H."/>
            <person name="Xu D."/>
            <person name="Zhang Y."/>
        </authorList>
    </citation>
    <scope>NUCLEOTIDE SEQUENCE [LARGE SCALE GENOMIC DNA]</scope>
    <source>
        <strain evidence="2">cv. Yunnan</strain>
    </source>
</reference>
<gene>
    <name evidence="1" type="ORF">L1987_72223</name>
</gene>
<proteinExistence type="predicted"/>
<accession>A0ACB9AVI4</accession>
<dbReference type="EMBL" id="CM042041">
    <property type="protein sequence ID" value="KAI3713640.1"/>
    <property type="molecule type" value="Genomic_DNA"/>
</dbReference>
<name>A0ACB9AVI4_9ASTR</name>
<reference evidence="1 2" key="2">
    <citation type="journal article" date="2022" name="Mol. Ecol. Resour.">
        <title>The genomes of chicory, endive, great burdock and yacon provide insights into Asteraceae paleo-polyploidization history and plant inulin production.</title>
        <authorList>
            <person name="Fan W."/>
            <person name="Wang S."/>
            <person name="Wang H."/>
            <person name="Wang A."/>
            <person name="Jiang F."/>
            <person name="Liu H."/>
            <person name="Zhao H."/>
            <person name="Xu D."/>
            <person name="Zhang Y."/>
        </authorList>
    </citation>
    <scope>NUCLEOTIDE SEQUENCE [LARGE SCALE GENOMIC DNA]</scope>
    <source>
        <strain evidence="2">cv. Yunnan</strain>
        <tissue evidence="1">Leaves</tissue>
    </source>
</reference>
<protein>
    <submittedName>
        <fullName evidence="1">Uncharacterized protein</fullName>
    </submittedName>
</protein>
<evidence type="ECO:0000313" key="1">
    <source>
        <dbReference type="EMBL" id="KAI3713640.1"/>
    </source>
</evidence>
<comment type="caution">
    <text evidence="1">The sequence shown here is derived from an EMBL/GenBank/DDBJ whole genome shotgun (WGS) entry which is preliminary data.</text>
</comment>
<dbReference type="Proteomes" id="UP001056120">
    <property type="component" value="Linkage Group LG24"/>
</dbReference>
<organism evidence="1 2">
    <name type="scientific">Smallanthus sonchifolius</name>
    <dbReference type="NCBI Taxonomy" id="185202"/>
    <lineage>
        <taxon>Eukaryota</taxon>
        <taxon>Viridiplantae</taxon>
        <taxon>Streptophyta</taxon>
        <taxon>Embryophyta</taxon>
        <taxon>Tracheophyta</taxon>
        <taxon>Spermatophyta</taxon>
        <taxon>Magnoliopsida</taxon>
        <taxon>eudicotyledons</taxon>
        <taxon>Gunneridae</taxon>
        <taxon>Pentapetalae</taxon>
        <taxon>asterids</taxon>
        <taxon>campanulids</taxon>
        <taxon>Asterales</taxon>
        <taxon>Asteraceae</taxon>
        <taxon>Asteroideae</taxon>
        <taxon>Heliantheae alliance</taxon>
        <taxon>Millerieae</taxon>
        <taxon>Smallanthus</taxon>
    </lineage>
</organism>
<evidence type="ECO:0000313" key="2">
    <source>
        <dbReference type="Proteomes" id="UP001056120"/>
    </source>
</evidence>